<reference evidence="1 2" key="1">
    <citation type="submission" date="2018-12" db="EMBL/GenBank/DDBJ databases">
        <title>Flammeovirga pectinis sp. nov., isolated from the gut of the Korean scallop, Patinopecten yessoensis.</title>
        <authorList>
            <person name="Bae J.-W."/>
            <person name="Jeong Y.-S."/>
            <person name="Kang W."/>
        </authorList>
    </citation>
    <scope>NUCLEOTIDE SEQUENCE [LARGE SCALE GENOMIC DNA]</scope>
    <source>
        <strain evidence="1 2">L12M1</strain>
    </source>
</reference>
<dbReference type="AlphaFoldDB" id="A0A3Q9FR46"/>
<dbReference type="Proteomes" id="UP000267268">
    <property type="component" value="Chromosome 1"/>
</dbReference>
<proteinExistence type="predicted"/>
<name>A0A3Q9FR46_9BACT</name>
<sequence length="165" mass="18407">MKTRHLYIFIGFLLVLASCGSEIDGDSGDNGLPEKGNFIYNSDVLYYDKPGGDEVHQDSFQGYMVYDGNKKSLAFKPFDGTDWQITIQNGLQIGADSVAWQIDNQIVSLGGEDFTLEGLDVFSSNGQEYHLLKTQDSIFVKYRSYLLDNASPVNYTTANVKGEEF</sequence>
<keyword evidence="2" id="KW-1185">Reference proteome</keyword>
<dbReference type="OrthoDB" id="978475at2"/>
<dbReference type="RefSeq" id="WP_126614652.1">
    <property type="nucleotide sequence ID" value="NZ_CP034562.1"/>
</dbReference>
<dbReference type="EMBL" id="CP034562">
    <property type="protein sequence ID" value="AZQ62796.1"/>
    <property type="molecule type" value="Genomic_DNA"/>
</dbReference>
<gene>
    <name evidence="1" type="ORF">EI427_11295</name>
</gene>
<protein>
    <submittedName>
        <fullName evidence="1">Uncharacterized protein</fullName>
    </submittedName>
</protein>
<organism evidence="1 2">
    <name type="scientific">Flammeovirga pectinis</name>
    <dbReference type="NCBI Taxonomy" id="2494373"/>
    <lineage>
        <taxon>Bacteria</taxon>
        <taxon>Pseudomonadati</taxon>
        <taxon>Bacteroidota</taxon>
        <taxon>Cytophagia</taxon>
        <taxon>Cytophagales</taxon>
        <taxon>Flammeovirgaceae</taxon>
        <taxon>Flammeovirga</taxon>
    </lineage>
</organism>
<evidence type="ECO:0000313" key="1">
    <source>
        <dbReference type="EMBL" id="AZQ62796.1"/>
    </source>
</evidence>
<dbReference type="PROSITE" id="PS51257">
    <property type="entry name" value="PROKAR_LIPOPROTEIN"/>
    <property type="match status" value="1"/>
</dbReference>
<dbReference type="KEGG" id="fll:EI427_11295"/>
<evidence type="ECO:0000313" key="2">
    <source>
        <dbReference type="Proteomes" id="UP000267268"/>
    </source>
</evidence>
<accession>A0A3Q9FR46</accession>